<dbReference type="InterPro" id="IPR011333">
    <property type="entry name" value="SKP1/BTB/POZ_sf"/>
</dbReference>
<dbReference type="EMBL" id="JBHFEH010000049">
    <property type="protein sequence ID" value="KAL2050330.1"/>
    <property type="molecule type" value="Genomic_DNA"/>
</dbReference>
<dbReference type="CDD" id="cd18186">
    <property type="entry name" value="BTB_POZ_ZBTB_KLHL-like"/>
    <property type="match status" value="1"/>
</dbReference>
<dbReference type="PROSITE" id="PS50097">
    <property type="entry name" value="BTB"/>
    <property type="match status" value="1"/>
</dbReference>
<feature type="domain" description="BTB" evidence="2">
    <location>
        <begin position="15"/>
        <end position="82"/>
    </location>
</feature>
<dbReference type="InterPro" id="IPR000210">
    <property type="entry name" value="BTB/POZ_dom"/>
</dbReference>
<dbReference type="Proteomes" id="UP001590951">
    <property type="component" value="Unassembled WGS sequence"/>
</dbReference>
<protein>
    <recommendedName>
        <fullName evidence="2">BTB domain-containing protein</fullName>
    </recommendedName>
</protein>
<evidence type="ECO:0000259" key="2">
    <source>
        <dbReference type="PROSITE" id="PS50097"/>
    </source>
</evidence>
<organism evidence="3 4">
    <name type="scientific">Lepraria finkii</name>
    <dbReference type="NCBI Taxonomy" id="1340010"/>
    <lineage>
        <taxon>Eukaryota</taxon>
        <taxon>Fungi</taxon>
        <taxon>Dikarya</taxon>
        <taxon>Ascomycota</taxon>
        <taxon>Pezizomycotina</taxon>
        <taxon>Lecanoromycetes</taxon>
        <taxon>OSLEUM clade</taxon>
        <taxon>Lecanoromycetidae</taxon>
        <taxon>Lecanorales</taxon>
        <taxon>Lecanorineae</taxon>
        <taxon>Stereocaulaceae</taxon>
        <taxon>Lepraria</taxon>
    </lineage>
</organism>
<feature type="region of interest" description="Disordered" evidence="1">
    <location>
        <begin position="279"/>
        <end position="309"/>
    </location>
</feature>
<dbReference type="Pfam" id="PF00651">
    <property type="entry name" value="BTB"/>
    <property type="match status" value="1"/>
</dbReference>
<proteinExistence type="predicted"/>
<evidence type="ECO:0000256" key="1">
    <source>
        <dbReference type="SAM" id="MobiDB-lite"/>
    </source>
</evidence>
<feature type="compositionally biased region" description="Basic and acidic residues" evidence="1">
    <location>
        <begin position="279"/>
        <end position="294"/>
    </location>
</feature>
<comment type="caution">
    <text evidence="3">The sequence shown here is derived from an EMBL/GenBank/DDBJ whole genome shotgun (WGS) entry which is preliminary data.</text>
</comment>
<dbReference type="Gene3D" id="3.30.710.10">
    <property type="entry name" value="Potassium Channel Kv1.1, Chain A"/>
    <property type="match status" value="1"/>
</dbReference>
<reference evidence="3 4" key="1">
    <citation type="submission" date="2024-09" db="EMBL/GenBank/DDBJ databases">
        <title>Rethinking Asexuality: The Enigmatic Case of Functional Sexual Genes in Lepraria (Stereocaulaceae).</title>
        <authorList>
            <person name="Doellman M."/>
            <person name="Sun Y."/>
            <person name="Barcenas-Pena A."/>
            <person name="Lumbsch H.T."/>
            <person name="Grewe F."/>
        </authorList>
    </citation>
    <scope>NUCLEOTIDE SEQUENCE [LARGE SCALE GENOMIC DNA]</scope>
    <source>
        <strain evidence="3 4">Grewe 0041</strain>
    </source>
</reference>
<gene>
    <name evidence="3" type="ORF">ABVK25_009438</name>
</gene>
<dbReference type="PANTHER" id="PTHR47843">
    <property type="entry name" value="BTB DOMAIN-CONTAINING PROTEIN-RELATED"/>
    <property type="match status" value="1"/>
</dbReference>
<name>A0ABR4AXE7_9LECA</name>
<keyword evidence="4" id="KW-1185">Reference proteome</keyword>
<accession>A0ABR4AXE7</accession>
<evidence type="ECO:0000313" key="3">
    <source>
        <dbReference type="EMBL" id="KAL2050330.1"/>
    </source>
</evidence>
<evidence type="ECO:0000313" key="4">
    <source>
        <dbReference type="Proteomes" id="UP001590951"/>
    </source>
</evidence>
<sequence length="309" mass="34674">MPSAPQPGPFTGPIFEVIAGAQQKTTFHAHYSVLVKSEKIKALVEGNWKDSTSRVIELEDWDEDTVARLIEWFYTGKYSYPAPASASSATGDVSSRKTIALGTFAQSSVEKPKTEDFTCPLMLLTRIQFKKAGFDPKPDRPLSPDWVSAVEDRKKHGLEAIFLADAKVYALADYMLLPELQALAFECLAATFTSAGALTPNTPVIADLVILVEYVYANTVKPSEYEEPLRELVTTYIALNFDLFRDEGGTVRRLMDQGGAIVVDMWEKVGRKMRAWRQENEELKRKASELEAEKKKKKSKAEWDDYGWS</sequence>
<dbReference type="SUPFAM" id="SSF54695">
    <property type="entry name" value="POZ domain"/>
    <property type="match status" value="1"/>
</dbReference>